<feature type="region of interest" description="Disordered" evidence="1">
    <location>
        <begin position="1"/>
        <end position="23"/>
    </location>
</feature>
<feature type="region of interest" description="Disordered" evidence="1">
    <location>
        <begin position="41"/>
        <end position="74"/>
    </location>
</feature>
<feature type="compositionally biased region" description="Basic and acidic residues" evidence="1">
    <location>
        <begin position="41"/>
        <end position="51"/>
    </location>
</feature>
<name>A0A381VHC5_9ZZZZ</name>
<accession>A0A381VHC5</accession>
<gene>
    <name evidence="2" type="ORF">METZ01_LOCUS91911</name>
</gene>
<dbReference type="EMBL" id="UINC01008685">
    <property type="protein sequence ID" value="SVA39057.1"/>
    <property type="molecule type" value="Genomic_DNA"/>
</dbReference>
<reference evidence="2" key="1">
    <citation type="submission" date="2018-05" db="EMBL/GenBank/DDBJ databases">
        <authorList>
            <person name="Lanie J.A."/>
            <person name="Ng W.-L."/>
            <person name="Kazmierczak K.M."/>
            <person name="Andrzejewski T.M."/>
            <person name="Davidsen T.M."/>
            <person name="Wayne K.J."/>
            <person name="Tettelin H."/>
            <person name="Glass J.I."/>
            <person name="Rusch D."/>
            <person name="Podicherti R."/>
            <person name="Tsui H.-C.T."/>
            <person name="Winkler M.E."/>
        </authorList>
    </citation>
    <scope>NUCLEOTIDE SEQUENCE</scope>
</reference>
<evidence type="ECO:0000256" key="1">
    <source>
        <dbReference type="SAM" id="MobiDB-lite"/>
    </source>
</evidence>
<dbReference type="AlphaFoldDB" id="A0A381VHC5"/>
<sequence length="74" mass="8014">MSQGRVLRLGPRKEGQIATPDAERESVKKMIAVGEVSVFDEVSRTGSRSEKGPGGALRSQGRGRRFLGSTRGER</sequence>
<proteinExistence type="predicted"/>
<organism evidence="2">
    <name type="scientific">marine metagenome</name>
    <dbReference type="NCBI Taxonomy" id="408172"/>
    <lineage>
        <taxon>unclassified sequences</taxon>
        <taxon>metagenomes</taxon>
        <taxon>ecological metagenomes</taxon>
    </lineage>
</organism>
<protein>
    <submittedName>
        <fullName evidence="2">Uncharacterized protein</fullName>
    </submittedName>
</protein>
<feature type="compositionally biased region" description="Basic and acidic residues" evidence="1">
    <location>
        <begin position="11"/>
        <end position="23"/>
    </location>
</feature>
<evidence type="ECO:0000313" key="2">
    <source>
        <dbReference type="EMBL" id="SVA39057.1"/>
    </source>
</evidence>